<reference evidence="1 2" key="1">
    <citation type="submission" date="2016-05" db="EMBL/GenBank/DDBJ databases">
        <title>Complete genome sequence of bacteriophage vB_KpnM_KpV52 lytic for Klebsiella pneumoniae.</title>
        <authorList>
            <person name="Komisarova E.V."/>
            <person name="Krasilnikova V.M."/>
            <person name="Kislichkina A.A."/>
            <person name="Myakinina V.P."/>
            <person name="Volozhantsev N.V."/>
        </authorList>
    </citation>
    <scope>NUCLEOTIDE SEQUENCE [LARGE SCALE GENOMIC DNA]</scope>
</reference>
<dbReference type="EMBL" id="KX237516">
    <property type="protein sequence ID" value="AOZ65350.1"/>
    <property type="molecule type" value="Genomic_DNA"/>
</dbReference>
<protein>
    <submittedName>
        <fullName evidence="1">Uncharacterized protein</fullName>
    </submittedName>
</protein>
<proteinExistence type="predicted"/>
<accession>A0A1I9SES3</accession>
<dbReference type="Proteomes" id="UP000222016">
    <property type="component" value="Genome"/>
</dbReference>
<evidence type="ECO:0000313" key="1">
    <source>
        <dbReference type="EMBL" id="AOZ65350.1"/>
    </source>
</evidence>
<keyword evidence="2" id="KW-1185">Reference proteome</keyword>
<evidence type="ECO:0000313" key="2">
    <source>
        <dbReference type="Proteomes" id="UP000222016"/>
    </source>
</evidence>
<name>A0A1I9SES3_9CAUD</name>
<organism evidence="1 2">
    <name type="scientific">Klebsiella phage vB_KpnM_KpV52</name>
    <dbReference type="NCBI Taxonomy" id="1912321"/>
    <lineage>
        <taxon>Viruses</taxon>
        <taxon>Duplodnaviria</taxon>
        <taxon>Heunggongvirae</taxon>
        <taxon>Uroviricota</taxon>
        <taxon>Caudoviricetes</taxon>
        <taxon>Jameshumphriesvirinae</taxon>
        <taxon>Sircambvirus</taxon>
        <taxon>Sircambvirus KpV52</taxon>
        <taxon>Jedunavirus KpV80</taxon>
    </lineage>
</organism>
<gene>
    <name evidence="1" type="ORF">kpv52_06</name>
</gene>
<sequence>MAQFKGTPGPWEIKPEEVDRPYIRIRGTQLGGRFKVANVLSPDYDGVHHREADETRANARLIAAAPELLEALQLMLDSQVLPVWHQSIARAAINKATGETK</sequence>